<dbReference type="InterPro" id="IPR027417">
    <property type="entry name" value="P-loop_NTPase"/>
</dbReference>
<dbReference type="GO" id="GO:0006310">
    <property type="term" value="P:DNA recombination"/>
    <property type="evidence" value="ECO:0007669"/>
    <property type="project" value="InterPro"/>
</dbReference>
<gene>
    <name evidence="12" type="ORF">METZ01_LOCUS219531</name>
</gene>
<evidence type="ECO:0000259" key="10">
    <source>
        <dbReference type="PROSITE" id="PS51192"/>
    </source>
</evidence>
<dbReference type="SMART" id="SM00487">
    <property type="entry name" value="DEXDc"/>
    <property type="match status" value="1"/>
</dbReference>
<keyword evidence="4" id="KW-0347">Helicase</keyword>
<keyword evidence="2" id="KW-0547">Nucleotide-binding</keyword>
<feature type="domain" description="Helicase ATP-binding" evidence="10">
    <location>
        <begin position="119"/>
        <end position="299"/>
    </location>
</feature>
<comment type="similarity">
    <text evidence="1">Belongs to the helicase family. RecQ subfamily.</text>
</comment>
<dbReference type="EC" id="5.6.2.4" evidence="9"/>
<feature type="domain" description="Helicase C-terminal" evidence="11">
    <location>
        <begin position="349"/>
        <end position="500"/>
    </location>
</feature>
<evidence type="ECO:0000259" key="11">
    <source>
        <dbReference type="PROSITE" id="PS51194"/>
    </source>
</evidence>
<dbReference type="GO" id="GO:0003677">
    <property type="term" value="F:DNA binding"/>
    <property type="evidence" value="ECO:0007669"/>
    <property type="project" value="UniProtKB-KW"/>
</dbReference>
<evidence type="ECO:0000256" key="3">
    <source>
        <dbReference type="ARBA" id="ARBA00022801"/>
    </source>
</evidence>
<dbReference type="InterPro" id="IPR004589">
    <property type="entry name" value="DNA_helicase_ATP-dep_RecQ"/>
</dbReference>
<dbReference type="EMBL" id="UINC01051935">
    <property type="protein sequence ID" value="SVB66677.1"/>
    <property type="molecule type" value="Genomic_DNA"/>
</dbReference>
<proteinExistence type="inferred from homology"/>
<evidence type="ECO:0000256" key="2">
    <source>
        <dbReference type="ARBA" id="ARBA00022741"/>
    </source>
</evidence>
<evidence type="ECO:0000313" key="12">
    <source>
        <dbReference type="EMBL" id="SVB66677.1"/>
    </source>
</evidence>
<evidence type="ECO:0000256" key="5">
    <source>
        <dbReference type="ARBA" id="ARBA00022840"/>
    </source>
</evidence>
<accession>A0A382FWR8</accession>
<dbReference type="CDD" id="cd17920">
    <property type="entry name" value="DEXHc_RecQ"/>
    <property type="match status" value="1"/>
</dbReference>
<dbReference type="PROSITE" id="PS51194">
    <property type="entry name" value="HELICASE_CTER"/>
    <property type="match status" value="1"/>
</dbReference>
<dbReference type="GO" id="GO:0043138">
    <property type="term" value="F:3'-5' DNA helicase activity"/>
    <property type="evidence" value="ECO:0007669"/>
    <property type="project" value="UniProtKB-EC"/>
</dbReference>
<dbReference type="GO" id="GO:0006281">
    <property type="term" value="P:DNA repair"/>
    <property type="evidence" value="ECO:0007669"/>
    <property type="project" value="TreeGrafter"/>
</dbReference>
<dbReference type="InterPro" id="IPR011545">
    <property type="entry name" value="DEAD/DEAH_box_helicase_dom"/>
</dbReference>
<evidence type="ECO:0000256" key="9">
    <source>
        <dbReference type="ARBA" id="ARBA00034808"/>
    </source>
</evidence>
<feature type="non-terminal residue" evidence="12">
    <location>
        <position position="1"/>
    </location>
</feature>
<reference evidence="12" key="1">
    <citation type="submission" date="2018-05" db="EMBL/GenBank/DDBJ databases">
        <authorList>
            <person name="Lanie J.A."/>
            <person name="Ng W.-L."/>
            <person name="Kazmierczak K.M."/>
            <person name="Andrzejewski T.M."/>
            <person name="Davidsen T.M."/>
            <person name="Wayne K.J."/>
            <person name="Tettelin H."/>
            <person name="Glass J.I."/>
            <person name="Rusch D."/>
            <person name="Podicherti R."/>
            <person name="Tsui H.-C.T."/>
            <person name="Winkler M.E."/>
        </authorList>
    </citation>
    <scope>NUCLEOTIDE SEQUENCE</scope>
</reference>
<feature type="non-terminal residue" evidence="12">
    <location>
        <position position="514"/>
    </location>
</feature>
<evidence type="ECO:0000256" key="4">
    <source>
        <dbReference type="ARBA" id="ARBA00022806"/>
    </source>
</evidence>
<keyword evidence="3" id="KW-0378">Hydrolase</keyword>
<dbReference type="GO" id="GO:0016787">
    <property type="term" value="F:hydrolase activity"/>
    <property type="evidence" value="ECO:0007669"/>
    <property type="project" value="UniProtKB-KW"/>
</dbReference>
<dbReference type="GO" id="GO:0005737">
    <property type="term" value="C:cytoplasm"/>
    <property type="evidence" value="ECO:0007669"/>
    <property type="project" value="TreeGrafter"/>
</dbReference>
<dbReference type="PROSITE" id="PS51192">
    <property type="entry name" value="HELICASE_ATP_BIND_1"/>
    <property type="match status" value="1"/>
</dbReference>
<dbReference type="NCBIfam" id="TIGR00614">
    <property type="entry name" value="recQ_fam"/>
    <property type="match status" value="1"/>
</dbReference>
<keyword evidence="6" id="KW-0238">DNA-binding</keyword>
<dbReference type="InterPro" id="IPR014001">
    <property type="entry name" value="Helicase_ATP-bd"/>
</dbReference>
<name>A0A382FWR8_9ZZZZ</name>
<keyword evidence="7" id="KW-0413">Isomerase</keyword>
<dbReference type="InterPro" id="IPR001650">
    <property type="entry name" value="Helicase_C-like"/>
</dbReference>
<dbReference type="GO" id="GO:0009378">
    <property type="term" value="F:four-way junction helicase activity"/>
    <property type="evidence" value="ECO:0007669"/>
    <property type="project" value="TreeGrafter"/>
</dbReference>
<dbReference type="SUPFAM" id="SSF52540">
    <property type="entry name" value="P-loop containing nucleoside triphosphate hydrolases"/>
    <property type="match status" value="1"/>
</dbReference>
<sequence>LPNISPTTVTFTDGETWTTYGRGSEGNYTTGVGAAEAIDVRIRLECDHSPFERLPLPEEEAPALVVRSTGLQLEVLDLPIGGPKRVSLVKNNGTRPALQALLRAVFAKGDFREGQYEAVVEILEGRDVTVLLPTGAGKSLIYQLAGLCLPGRTVVVDPLVALIEDQLYGLNQHGIDRAVGLSKRTTELGLTKHLLGRISEGDAYFIFVAPERLQMQDFRDALSRLTNITPINLAVIDEAHCVSEWGHQFRTSYLTLGSVLRKQCSTPEGDPPPLAALTGTASRAVLKDVLFQLGMKEHNEQSIIKPTTFDRPELRFHLRPTAIENDEATLSGVVQSLPGMFGEPPQTFFLPNGAQTYSGLVFVATVNGKRKILDTRRLVGGIVGDVGIFSGTPPKGFNRQSYEREKRVNAQRFKDNSLTALVTTNAFGMGIDKPNIRWIVHYGLPSSMESYYQEVGRAGRDGRPSECLLILSEFDVDRNRELLALDRDVEEMAAIGTGLPWAEGDDVTTAIYFH</sequence>
<comment type="catalytic activity">
    <reaction evidence="8">
        <text>Couples ATP hydrolysis with the unwinding of duplex DNA by translocating in the 3'-5' direction.</text>
        <dbReference type="EC" id="5.6.2.4"/>
    </reaction>
</comment>
<dbReference type="Gene3D" id="3.40.50.300">
    <property type="entry name" value="P-loop containing nucleotide triphosphate hydrolases"/>
    <property type="match status" value="2"/>
</dbReference>
<dbReference type="PANTHER" id="PTHR13710">
    <property type="entry name" value="DNA HELICASE RECQ FAMILY MEMBER"/>
    <property type="match status" value="1"/>
</dbReference>
<evidence type="ECO:0000256" key="7">
    <source>
        <dbReference type="ARBA" id="ARBA00023235"/>
    </source>
</evidence>
<evidence type="ECO:0000256" key="8">
    <source>
        <dbReference type="ARBA" id="ARBA00034617"/>
    </source>
</evidence>
<dbReference type="Pfam" id="PF00271">
    <property type="entry name" value="Helicase_C"/>
    <property type="match status" value="1"/>
</dbReference>
<dbReference type="AlphaFoldDB" id="A0A382FWR8"/>
<dbReference type="SMART" id="SM00490">
    <property type="entry name" value="HELICc"/>
    <property type="match status" value="1"/>
</dbReference>
<dbReference type="GO" id="GO:0005524">
    <property type="term" value="F:ATP binding"/>
    <property type="evidence" value="ECO:0007669"/>
    <property type="project" value="UniProtKB-KW"/>
</dbReference>
<evidence type="ECO:0000256" key="6">
    <source>
        <dbReference type="ARBA" id="ARBA00023125"/>
    </source>
</evidence>
<dbReference type="PANTHER" id="PTHR13710:SF105">
    <property type="entry name" value="ATP-DEPENDENT DNA HELICASE Q1"/>
    <property type="match status" value="1"/>
</dbReference>
<dbReference type="GO" id="GO:0005694">
    <property type="term" value="C:chromosome"/>
    <property type="evidence" value="ECO:0007669"/>
    <property type="project" value="TreeGrafter"/>
</dbReference>
<dbReference type="Pfam" id="PF00270">
    <property type="entry name" value="DEAD"/>
    <property type="match status" value="1"/>
</dbReference>
<organism evidence="12">
    <name type="scientific">marine metagenome</name>
    <dbReference type="NCBI Taxonomy" id="408172"/>
    <lineage>
        <taxon>unclassified sequences</taxon>
        <taxon>metagenomes</taxon>
        <taxon>ecological metagenomes</taxon>
    </lineage>
</organism>
<evidence type="ECO:0000256" key="1">
    <source>
        <dbReference type="ARBA" id="ARBA00005446"/>
    </source>
</evidence>
<keyword evidence="5" id="KW-0067">ATP-binding</keyword>
<protein>
    <recommendedName>
        <fullName evidence="9">DNA 3'-5' helicase</fullName>
        <ecNumber evidence="9">5.6.2.4</ecNumber>
    </recommendedName>
</protein>